<sequence length="33" mass="3967">MISNRLGGSVKDFYFGEPLFRSNRLKFHENRHL</sequence>
<dbReference type="EMBL" id="BK015286">
    <property type="protein sequence ID" value="DAD99496.1"/>
    <property type="molecule type" value="Genomic_DNA"/>
</dbReference>
<reference evidence="1" key="1">
    <citation type="journal article" date="2021" name="Proc. Natl. Acad. Sci. U.S.A.">
        <title>A Catalog of Tens of Thousands of Viruses from Human Metagenomes Reveals Hidden Associations with Chronic Diseases.</title>
        <authorList>
            <person name="Tisza M.J."/>
            <person name="Buck C.B."/>
        </authorList>
    </citation>
    <scope>NUCLEOTIDE SEQUENCE</scope>
    <source>
        <strain evidence="1">Cts9u10</strain>
    </source>
</reference>
<organism evidence="1">
    <name type="scientific">Myoviridae sp. cts9u10</name>
    <dbReference type="NCBI Taxonomy" id="2825187"/>
    <lineage>
        <taxon>Viruses</taxon>
        <taxon>Duplodnaviria</taxon>
        <taxon>Heunggongvirae</taxon>
        <taxon>Uroviricota</taxon>
        <taxon>Caudoviricetes</taxon>
    </lineage>
</organism>
<evidence type="ECO:0000313" key="1">
    <source>
        <dbReference type="EMBL" id="DAD99496.1"/>
    </source>
</evidence>
<proteinExistence type="predicted"/>
<protein>
    <submittedName>
        <fullName evidence="1">Uncharacterized protein</fullName>
    </submittedName>
</protein>
<accession>A0A8S5NZ80</accession>
<name>A0A8S5NZ80_9CAUD</name>